<sequence>MSQGPKVVIDVNAQGRGSVEIDGVGIPCVRSVSTDVYAGEPPVVKIGLAIANPLSVTFEGATVIVDQVALPAALERALWRHLAGKYGSEVDVTALDSESREFALPDR</sequence>
<protein>
    <submittedName>
        <fullName evidence="1">Uncharacterized protein</fullName>
    </submittedName>
</protein>
<organism evidence="1 2">
    <name type="scientific">Imbroritus primus</name>
    <dbReference type="NCBI Taxonomy" id="3058603"/>
    <lineage>
        <taxon>Bacteria</taxon>
        <taxon>Pseudomonadati</taxon>
        <taxon>Pseudomonadota</taxon>
        <taxon>Betaproteobacteria</taxon>
        <taxon>Burkholderiales</taxon>
        <taxon>Burkholderiaceae</taxon>
        <taxon>Imbroritus</taxon>
    </lineage>
</organism>
<dbReference type="Proteomes" id="UP000004277">
    <property type="component" value="Unassembled WGS sequence"/>
</dbReference>
<gene>
    <name evidence="1" type="ORF">MW7_007220</name>
</gene>
<reference evidence="1" key="1">
    <citation type="submission" date="2019-05" db="EMBL/GenBank/DDBJ databases">
        <title>Revised genome assembly of Burkholderiaceae (previously Ralstonia) sp. PBA.</title>
        <authorList>
            <person name="Gan H.M."/>
        </authorList>
    </citation>
    <scope>NUCLEOTIDE SEQUENCE</scope>
    <source>
        <strain evidence="1">PBA</strain>
    </source>
</reference>
<keyword evidence="2" id="KW-1185">Reference proteome</keyword>
<evidence type="ECO:0000313" key="2">
    <source>
        <dbReference type="Proteomes" id="UP000004277"/>
    </source>
</evidence>
<name>A0ACD3SQX4_9BURK</name>
<comment type="caution">
    <text evidence="1">The sequence shown here is derived from an EMBL/GenBank/DDBJ whole genome shotgun (WGS) entry which is preliminary data.</text>
</comment>
<dbReference type="EMBL" id="AKCV02000015">
    <property type="protein sequence ID" value="TMS58509.1"/>
    <property type="molecule type" value="Genomic_DNA"/>
</dbReference>
<proteinExistence type="predicted"/>
<accession>A0ACD3SQX4</accession>
<evidence type="ECO:0000313" key="1">
    <source>
        <dbReference type="EMBL" id="TMS58509.1"/>
    </source>
</evidence>